<feature type="transmembrane region" description="Helical" evidence="2">
    <location>
        <begin position="282"/>
        <end position="301"/>
    </location>
</feature>
<feature type="transmembrane region" description="Helical" evidence="2">
    <location>
        <begin position="378"/>
        <end position="398"/>
    </location>
</feature>
<dbReference type="KEGG" id="cfl:Cfla_2356"/>
<feature type="transmembrane region" description="Helical" evidence="2">
    <location>
        <begin position="410"/>
        <end position="428"/>
    </location>
</feature>
<feature type="transmembrane region" description="Helical" evidence="2">
    <location>
        <begin position="440"/>
        <end position="459"/>
    </location>
</feature>
<feature type="transmembrane region" description="Helical" evidence="2">
    <location>
        <begin position="186"/>
        <end position="203"/>
    </location>
</feature>
<dbReference type="OrthoDB" id="3218260at2"/>
<evidence type="ECO:0000256" key="1">
    <source>
        <dbReference type="SAM" id="MobiDB-lite"/>
    </source>
</evidence>
<evidence type="ECO:0000313" key="4">
    <source>
        <dbReference type="Proteomes" id="UP000000849"/>
    </source>
</evidence>
<feature type="transmembrane region" description="Helical" evidence="2">
    <location>
        <begin position="155"/>
        <end position="174"/>
    </location>
</feature>
<dbReference type="eggNOG" id="COG5305">
    <property type="taxonomic scope" value="Bacteria"/>
</dbReference>
<keyword evidence="2" id="KW-0472">Membrane</keyword>
<feature type="region of interest" description="Disordered" evidence="1">
    <location>
        <begin position="512"/>
        <end position="545"/>
    </location>
</feature>
<protein>
    <submittedName>
        <fullName evidence="3">Uncharacterized protein</fullName>
    </submittedName>
</protein>
<feature type="transmembrane region" description="Helical" evidence="2">
    <location>
        <begin position="24"/>
        <end position="43"/>
    </location>
</feature>
<feature type="transmembrane region" description="Helical" evidence="2">
    <location>
        <begin position="353"/>
        <end position="371"/>
    </location>
</feature>
<keyword evidence="4" id="KW-1185">Reference proteome</keyword>
<dbReference type="STRING" id="446466.Cfla_2356"/>
<dbReference type="Pfam" id="PF09913">
    <property type="entry name" value="DUF2142"/>
    <property type="match status" value="1"/>
</dbReference>
<feature type="transmembrane region" description="Helical" evidence="2">
    <location>
        <begin position="482"/>
        <end position="503"/>
    </location>
</feature>
<dbReference type="AlphaFoldDB" id="D5UHC5"/>
<feature type="transmembrane region" description="Helical" evidence="2">
    <location>
        <begin position="253"/>
        <end position="270"/>
    </location>
</feature>
<dbReference type="InterPro" id="IPR018674">
    <property type="entry name" value="DUF2142_membrane"/>
</dbReference>
<keyword evidence="2" id="KW-1133">Transmembrane helix</keyword>
<accession>D5UHC5</accession>
<keyword evidence="2" id="KW-0812">Transmembrane</keyword>
<dbReference type="EMBL" id="CP001964">
    <property type="protein sequence ID" value="ADG75246.1"/>
    <property type="molecule type" value="Genomic_DNA"/>
</dbReference>
<evidence type="ECO:0000256" key="2">
    <source>
        <dbReference type="SAM" id="Phobius"/>
    </source>
</evidence>
<dbReference type="HOGENOM" id="CLU_029834_0_0_11"/>
<organism evidence="3 4">
    <name type="scientific">Cellulomonas flavigena (strain ATCC 482 / DSM 20109 / BCRC 11376 / JCM 18109 / NBRC 3775 / NCIMB 8073 / NRS 134)</name>
    <dbReference type="NCBI Taxonomy" id="446466"/>
    <lineage>
        <taxon>Bacteria</taxon>
        <taxon>Bacillati</taxon>
        <taxon>Actinomycetota</taxon>
        <taxon>Actinomycetes</taxon>
        <taxon>Micrococcales</taxon>
        <taxon>Cellulomonadaceae</taxon>
        <taxon>Cellulomonas</taxon>
    </lineage>
</organism>
<name>D5UHC5_CELFN</name>
<gene>
    <name evidence="3" type="ordered locus">Cfla_2356</name>
</gene>
<proteinExistence type="predicted"/>
<sequence>MSRSHTTGPATDDPAGTPARRARVVWSAVAALLVALGWCWSLATPMMSSPDEPSHVVRAAGVARGQVSLPTADALVDTAEPGVAGLVRLPSDYAASVTLPNCFAFQPDQPASCQQDLPEPGAPVDARTYAGQYPPLYYALVGWPSLLLPASGGLVAMRLVSALLTGLLVTWGLYRLHRVEGNRAGVWGAAVALTPMCFFLGATVNPAGFEISAAFAFWAACLAVVLGRGPVTTGALVQAVVAGALLVNTRSTGPVWALAIVVVALVAAPAGRWRDIVAHPRFRWLVAATAAASAVAVGWLVTHPAVVTTKDLHPGFADPRTVALSVVGKGSEYLLNMIGDYGWLDAPSPPVTFVAWYAMAGAVLLLAFAAARPTRRRVALLLLVLGVAGAPLALQVPTAVDTGLIWQGRYALPVAVGVPLLAALVVGVDRRPEGELLRRVARGALPVVLVGHVAAFYWASRRYAEGLEGDVLTFHPDWTSPIGYLTGTALYAAVVGALTWLAWRSYRPVDDTPAAPGPASAAARRSTSDAATAAAAAEPAPATTD</sequence>
<dbReference type="RefSeq" id="WP_013117580.1">
    <property type="nucleotide sequence ID" value="NC_014151.1"/>
</dbReference>
<dbReference type="Proteomes" id="UP000000849">
    <property type="component" value="Chromosome"/>
</dbReference>
<reference evidence="3 4" key="1">
    <citation type="journal article" date="2010" name="Stand. Genomic Sci.">
        <title>Complete genome sequence of Cellulomonas flavigena type strain (134).</title>
        <authorList>
            <person name="Abt B."/>
            <person name="Foster B."/>
            <person name="Lapidus A."/>
            <person name="Clum A."/>
            <person name="Sun H."/>
            <person name="Pukall R."/>
            <person name="Lucas S."/>
            <person name="Glavina Del Rio T."/>
            <person name="Nolan M."/>
            <person name="Tice H."/>
            <person name="Cheng J.F."/>
            <person name="Pitluck S."/>
            <person name="Liolios K."/>
            <person name="Ivanova N."/>
            <person name="Mavromatis K."/>
            <person name="Ovchinnikova G."/>
            <person name="Pati A."/>
            <person name="Goodwin L."/>
            <person name="Chen A."/>
            <person name="Palaniappan K."/>
            <person name="Land M."/>
            <person name="Hauser L."/>
            <person name="Chang Y.J."/>
            <person name="Jeffries C.D."/>
            <person name="Rohde M."/>
            <person name="Goker M."/>
            <person name="Woyke T."/>
            <person name="Bristow J."/>
            <person name="Eisen J.A."/>
            <person name="Markowitz V."/>
            <person name="Hugenholtz P."/>
            <person name="Kyrpides N.C."/>
            <person name="Klenk H.P."/>
        </authorList>
    </citation>
    <scope>NUCLEOTIDE SEQUENCE [LARGE SCALE GENOMIC DNA]</scope>
    <source>
        <strain evidence="4">ATCC 482 / DSM 20109 / BCRC 11376 / JCM 18109 / NBRC 3775 / NCIMB 8073 / NRS 134</strain>
    </source>
</reference>
<feature type="transmembrane region" description="Helical" evidence="2">
    <location>
        <begin position="209"/>
        <end position="226"/>
    </location>
</feature>
<evidence type="ECO:0000313" key="3">
    <source>
        <dbReference type="EMBL" id="ADG75246.1"/>
    </source>
</evidence>